<dbReference type="Proteomes" id="UP000299102">
    <property type="component" value="Unassembled WGS sequence"/>
</dbReference>
<name>A0A4C1TER8_EUMVA</name>
<accession>A0A4C1TER8</accession>
<proteinExistence type="predicted"/>
<evidence type="ECO:0000313" key="3">
    <source>
        <dbReference type="Proteomes" id="UP000299102"/>
    </source>
</evidence>
<feature type="region of interest" description="Disordered" evidence="1">
    <location>
        <begin position="268"/>
        <end position="288"/>
    </location>
</feature>
<comment type="caution">
    <text evidence="2">The sequence shown here is derived from an EMBL/GenBank/DDBJ whole genome shotgun (WGS) entry which is preliminary data.</text>
</comment>
<gene>
    <name evidence="2" type="primary">gag</name>
    <name evidence="2" type="ORF">EVAR_91234_1</name>
</gene>
<feature type="compositionally biased region" description="Polar residues" evidence="1">
    <location>
        <begin position="421"/>
        <end position="432"/>
    </location>
</feature>
<feature type="region of interest" description="Disordered" evidence="1">
    <location>
        <begin position="339"/>
        <end position="406"/>
    </location>
</feature>
<evidence type="ECO:0000313" key="2">
    <source>
        <dbReference type="EMBL" id="GBP12070.1"/>
    </source>
</evidence>
<feature type="compositionally biased region" description="Low complexity" evidence="1">
    <location>
        <begin position="339"/>
        <end position="351"/>
    </location>
</feature>
<reference evidence="2 3" key="1">
    <citation type="journal article" date="2019" name="Commun. Biol.">
        <title>The bagworm genome reveals a unique fibroin gene that provides high tensile strength.</title>
        <authorList>
            <person name="Kono N."/>
            <person name="Nakamura H."/>
            <person name="Ohtoshi R."/>
            <person name="Tomita M."/>
            <person name="Numata K."/>
            <person name="Arakawa K."/>
        </authorList>
    </citation>
    <scope>NUCLEOTIDE SEQUENCE [LARGE SCALE GENOMIC DNA]</scope>
</reference>
<dbReference type="OrthoDB" id="7472621at2759"/>
<dbReference type="AlphaFoldDB" id="A0A4C1TER8"/>
<feature type="region of interest" description="Disordered" evidence="1">
    <location>
        <begin position="413"/>
        <end position="432"/>
    </location>
</feature>
<organism evidence="2 3">
    <name type="scientific">Eumeta variegata</name>
    <name type="common">Bagworm moth</name>
    <name type="synonym">Eumeta japonica</name>
    <dbReference type="NCBI Taxonomy" id="151549"/>
    <lineage>
        <taxon>Eukaryota</taxon>
        <taxon>Metazoa</taxon>
        <taxon>Ecdysozoa</taxon>
        <taxon>Arthropoda</taxon>
        <taxon>Hexapoda</taxon>
        <taxon>Insecta</taxon>
        <taxon>Pterygota</taxon>
        <taxon>Neoptera</taxon>
        <taxon>Endopterygota</taxon>
        <taxon>Lepidoptera</taxon>
        <taxon>Glossata</taxon>
        <taxon>Ditrysia</taxon>
        <taxon>Tineoidea</taxon>
        <taxon>Psychidae</taxon>
        <taxon>Oiketicinae</taxon>
        <taxon>Eumeta</taxon>
    </lineage>
</organism>
<feature type="compositionally biased region" description="Polar residues" evidence="1">
    <location>
        <begin position="368"/>
        <end position="392"/>
    </location>
</feature>
<evidence type="ECO:0000256" key="1">
    <source>
        <dbReference type="SAM" id="MobiDB-lite"/>
    </source>
</evidence>
<sequence>MSNPNNLVRPPILNAPNPIPNPIPNPEAQVNVELENRIAAICAQQCRNIVQSLMNPNNDLNYGTDQNIEDRYRNDLSELDKIPDIVRSLRDFSGNPMEFNSWKKSVDRVLQIYDSSKGTPKYYGILSVIRNKITGNADIALESYNTPLNWNCIVKCLSMHYADKRDLGTLEYQMTSLIQGRNTIQTFYQEVYTHLSLILNKIGCMDMSQESLRLLTQTYRDKALDTFVRGLNGDLPRLLGIREPADLPQALHLCLKLENQNYRTEYANKHQNHRQRQPPPPPIRNANTVHRQPFYPELTFQNFNQYNRPMNNIQQNAFQNRQTIPNINFRQNTQPRFQSHQPFQQNFQPQRPVAPKPQRPQPMEVDESMQTRNVNYQNRPRPFNQPQFNNKRPPSLSYVPPPHKQQRNFHIESRQDLPSVPNYQDEQSGNYNETEYEQLIQNQEIEEYAESYDQDQQDEILTQNFTDIHFLG</sequence>
<protein>
    <submittedName>
        <fullName evidence="2">Retrovirus-related Gag polyprotein from transposon HMS-Beagle</fullName>
    </submittedName>
</protein>
<keyword evidence="3" id="KW-1185">Reference proteome</keyword>
<dbReference type="EMBL" id="BGZK01005007">
    <property type="protein sequence ID" value="GBP12070.1"/>
    <property type="molecule type" value="Genomic_DNA"/>
</dbReference>